<accession>A0AAE1T323</accession>
<evidence type="ECO:0000313" key="2">
    <source>
        <dbReference type="Proteomes" id="UP001291623"/>
    </source>
</evidence>
<reference evidence="1" key="1">
    <citation type="submission" date="2023-12" db="EMBL/GenBank/DDBJ databases">
        <title>Genome assembly of Anisodus tanguticus.</title>
        <authorList>
            <person name="Wang Y.-J."/>
        </authorList>
    </citation>
    <scope>NUCLEOTIDE SEQUENCE</scope>
    <source>
        <strain evidence="1">KB-2021</strain>
        <tissue evidence="1">Leaf</tissue>
    </source>
</reference>
<dbReference type="Proteomes" id="UP001291623">
    <property type="component" value="Unassembled WGS sequence"/>
</dbReference>
<name>A0AAE1T323_9SOLA</name>
<gene>
    <name evidence="1" type="ORF">RND71_002505</name>
</gene>
<proteinExistence type="predicted"/>
<dbReference type="EMBL" id="JAVYJV010000001">
    <property type="protein sequence ID" value="KAK4380643.1"/>
    <property type="molecule type" value="Genomic_DNA"/>
</dbReference>
<keyword evidence="2" id="KW-1185">Reference proteome</keyword>
<protein>
    <submittedName>
        <fullName evidence="1">Uncharacterized protein</fullName>
    </submittedName>
</protein>
<comment type="caution">
    <text evidence="1">The sequence shown here is derived from an EMBL/GenBank/DDBJ whole genome shotgun (WGS) entry which is preliminary data.</text>
</comment>
<evidence type="ECO:0000313" key="1">
    <source>
        <dbReference type="EMBL" id="KAK4380643.1"/>
    </source>
</evidence>
<organism evidence="1 2">
    <name type="scientific">Anisodus tanguticus</name>
    <dbReference type="NCBI Taxonomy" id="243964"/>
    <lineage>
        <taxon>Eukaryota</taxon>
        <taxon>Viridiplantae</taxon>
        <taxon>Streptophyta</taxon>
        <taxon>Embryophyta</taxon>
        <taxon>Tracheophyta</taxon>
        <taxon>Spermatophyta</taxon>
        <taxon>Magnoliopsida</taxon>
        <taxon>eudicotyledons</taxon>
        <taxon>Gunneridae</taxon>
        <taxon>Pentapetalae</taxon>
        <taxon>asterids</taxon>
        <taxon>lamiids</taxon>
        <taxon>Solanales</taxon>
        <taxon>Solanaceae</taxon>
        <taxon>Solanoideae</taxon>
        <taxon>Hyoscyameae</taxon>
        <taxon>Anisodus</taxon>
    </lineage>
</organism>
<dbReference type="AlphaFoldDB" id="A0AAE1T323"/>
<sequence>MNERRVALGSGGVKTGFRLFLFEKEEVTGQAKNMLKEQMLLFETKALAETYLPLKNTIDNGVREALKKAIEQERKDQNITGCMQKKREDSQNCIETATVRKQQEYVFPNKAAFSRSCTTMLWQT</sequence>